<reference evidence="1" key="1">
    <citation type="journal article" date="2019" name="Front. Microbiol.">
        <title>Pandoravirus Celtis Illustrates the Microevolution Processes at Work in the Giant Pandoraviridae Genomes.</title>
        <authorList>
            <person name="Legendre M."/>
            <person name="Alempic J.M."/>
            <person name="Philippe N."/>
            <person name="Lartigue A."/>
            <person name="Jeudy S."/>
            <person name="Poirot O."/>
            <person name="Ta N.T."/>
            <person name="Nin S."/>
            <person name="Coute Y."/>
            <person name="Abergel C."/>
            <person name="Claverie J.M."/>
        </authorList>
    </citation>
    <scope>NUCLEOTIDE SEQUENCE</scope>
</reference>
<sequence>MDHRKHDEAVLREFVGPHLYKGGPMVRINDQDKPFTGWESLVDRFVEATKCICHDCYIKVGAGDRTCIPKGRLYYYGEVNDALPRMAAVIRLEDATAVRTISDWCRALAQTLGVCRSMMFDVDSREETRIRHVGEALNMLAKVGEAAAAFFAGQVGPVAPVAPTRPTTGEGAWPLPLVRACMARDRVRLESATCSKVGPNAWWILASGCSVLMDDGSAEDFILEESIGCGHPVPGVSDPVCGWIAQATDAFVINGPYLLDVEETARTLHAVCHDKYMPRDMLWMLMQCVRCVEASERIRLGVVGACVYDRTFK</sequence>
<gene>
    <name evidence="1" type="ORF">pclt_cds_626</name>
</gene>
<dbReference type="Proteomes" id="UP001237152">
    <property type="component" value="Segment"/>
</dbReference>
<dbReference type="EMBL" id="MK174290">
    <property type="protein sequence ID" value="QBZ81219.1"/>
    <property type="molecule type" value="Genomic_DNA"/>
</dbReference>
<name>A0A4D6EJ51_9VIRU</name>
<accession>A0A4D6EJ51</accession>
<evidence type="ECO:0000313" key="1">
    <source>
        <dbReference type="EMBL" id="QBZ81219.1"/>
    </source>
</evidence>
<protein>
    <submittedName>
        <fullName evidence="1">Uncharacterized protein</fullName>
    </submittedName>
</protein>
<proteinExistence type="predicted"/>
<evidence type="ECO:0000313" key="2">
    <source>
        <dbReference type="Proteomes" id="UP001237152"/>
    </source>
</evidence>
<organism evidence="1 2">
    <name type="scientific">Pandoravirus celtis</name>
    <dbReference type="NCBI Taxonomy" id="2568002"/>
    <lineage>
        <taxon>Viruses</taxon>
        <taxon>Pandoravirus</taxon>
    </lineage>
</organism>